<evidence type="ECO:0000313" key="3">
    <source>
        <dbReference type="Proteomes" id="UP000192758"/>
    </source>
</evidence>
<keyword evidence="3" id="KW-1185">Reference proteome</keyword>
<evidence type="ECO:0000313" key="2">
    <source>
        <dbReference type="EMBL" id="OQS55412.1"/>
    </source>
</evidence>
<dbReference type="EMBL" id="MNPJ01000009">
    <property type="protein sequence ID" value="OQS55412.1"/>
    <property type="molecule type" value="Genomic_DNA"/>
</dbReference>
<dbReference type="AlphaFoldDB" id="A0A1W0E874"/>
<gene>
    <name evidence="2" type="ORF">EHP00_2544</name>
</gene>
<reference evidence="2 3" key="1">
    <citation type="journal article" date="2017" name="Environ. Microbiol.">
        <title>Decay of the glycolytic pathway and adaptation to intranuclear parasitism within Enterocytozoonidae microsporidia.</title>
        <authorList>
            <person name="Wiredu Boakye D."/>
            <person name="Jaroenlak P."/>
            <person name="Prachumwat A."/>
            <person name="Williams T.A."/>
            <person name="Bateman K.S."/>
            <person name="Itsathitphaisarn O."/>
            <person name="Sritunyalucksana K."/>
            <person name="Paszkiewicz K.H."/>
            <person name="Moore K.A."/>
            <person name="Stentiford G.D."/>
            <person name="Williams B.A."/>
        </authorList>
    </citation>
    <scope>NUCLEOTIDE SEQUENCE [LARGE SCALE GENOMIC DNA]</scope>
    <source>
        <strain evidence="2 3">TH1</strain>
    </source>
</reference>
<evidence type="ECO:0000256" key="1">
    <source>
        <dbReference type="SAM" id="Coils"/>
    </source>
</evidence>
<organism evidence="2 3">
    <name type="scientific">Ecytonucleospora hepatopenaei</name>
    <dbReference type="NCBI Taxonomy" id="646526"/>
    <lineage>
        <taxon>Eukaryota</taxon>
        <taxon>Fungi</taxon>
        <taxon>Fungi incertae sedis</taxon>
        <taxon>Microsporidia</taxon>
        <taxon>Enterocytozoonidae</taxon>
        <taxon>Ecytonucleospora</taxon>
    </lineage>
</organism>
<accession>A0A1W0E874</accession>
<protein>
    <submittedName>
        <fullName evidence="2">Uncharacterized protein</fullName>
    </submittedName>
</protein>
<dbReference type="VEuPathDB" id="MicrosporidiaDB:EHP00_2544"/>
<name>A0A1W0E874_9MICR</name>
<dbReference type="Proteomes" id="UP000192758">
    <property type="component" value="Unassembled WGS sequence"/>
</dbReference>
<proteinExistence type="predicted"/>
<keyword evidence="1" id="KW-0175">Coiled coil</keyword>
<comment type="caution">
    <text evidence="2">The sequence shown here is derived from an EMBL/GenBank/DDBJ whole genome shotgun (WGS) entry which is preliminary data.</text>
</comment>
<sequence>MIFTPTSLKLLLDFKTSTEHLPSIELLSSLLDNKLSINLKSLYFILYAHTKKEYFLTNEEVEEVGLKKLKTETEVFLQNKTLIENNPCILRIPFEDKVFYILEKEYENIRIKTLGKLIINNFYIQTTVFKDNTEVDVIYSSIFKHSKREYLPSDFGPKTKNCLKINKIDEKYISDAGLVDQTLGQLLSEDFKISKEEKKKVENTIKMLVQKSKMKMKIQSKEEKIKRLDEQKAIKEKKK</sequence>
<feature type="coiled-coil region" evidence="1">
    <location>
        <begin position="211"/>
        <end position="238"/>
    </location>
</feature>